<name>A0A5J6VKI8_9VIRU</name>
<keyword evidence="1" id="KW-0812">Transmembrane</keyword>
<feature type="transmembrane region" description="Helical" evidence="1">
    <location>
        <begin position="165"/>
        <end position="186"/>
    </location>
</feature>
<keyword evidence="1" id="KW-0472">Membrane</keyword>
<organism evidence="2">
    <name type="scientific">Megaviridae environmental sample</name>
    <dbReference type="NCBI Taxonomy" id="1737588"/>
    <lineage>
        <taxon>Viruses</taxon>
        <taxon>Varidnaviria</taxon>
        <taxon>Bamfordvirae</taxon>
        <taxon>Nucleocytoviricota</taxon>
        <taxon>Megaviricetes</taxon>
        <taxon>Imitervirales</taxon>
        <taxon>Mimiviridae</taxon>
        <taxon>environmental samples</taxon>
    </lineage>
</organism>
<dbReference type="EMBL" id="MN448274">
    <property type="protein sequence ID" value="QFG73921.1"/>
    <property type="molecule type" value="Genomic_DNA"/>
</dbReference>
<keyword evidence="1" id="KW-1133">Transmembrane helix</keyword>
<reference evidence="2" key="1">
    <citation type="journal article" date="2019" name="Philos. Trans. R. Soc. Lond., B, Biol. Sci.">
        <title>Targeted metagenomic recovery of four divergent viruses reveals shared and distinctive characteristics of giant viruses of marine eukaryotes.</title>
        <authorList>
            <person name="Needham D.M."/>
            <person name="Poirier C."/>
            <person name="Hehenberger E."/>
            <person name="Jimenez V."/>
            <person name="Swalwell J.E."/>
            <person name="Santoro A.E."/>
            <person name="Worden A.Z."/>
        </authorList>
    </citation>
    <scope>NUCLEOTIDE SEQUENCE</scope>
    <source>
        <strain evidence="2">OPacV-662</strain>
    </source>
</reference>
<proteinExistence type="predicted"/>
<sequence length="202" mass="23266">MIILLDCICMMLGAYIYVFFHELGHALAAKTCGLHSYIRIGEQSTIFIRYKLNMININIGFPPIIGSTKHTYTYNKVKQIFILASGSIIGLISIPICLLLYSYIKPSHFILYIHWYLQINRFLAGILPSLGSGVFHQLGLLFSTNIKIADGTIIHKLLFIQEKPYFVILNIIINWICCIILIYNYFYSLQYDFIISSFFSIK</sequence>
<evidence type="ECO:0008006" key="3">
    <source>
        <dbReference type="Google" id="ProtNLM"/>
    </source>
</evidence>
<feature type="transmembrane region" description="Helical" evidence="1">
    <location>
        <begin position="122"/>
        <end position="144"/>
    </location>
</feature>
<protein>
    <recommendedName>
        <fullName evidence="3">Peptidase family M50</fullName>
    </recommendedName>
</protein>
<evidence type="ECO:0000256" key="1">
    <source>
        <dbReference type="SAM" id="Phobius"/>
    </source>
</evidence>
<evidence type="ECO:0000313" key="2">
    <source>
        <dbReference type="EMBL" id="QFG73921.1"/>
    </source>
</evidence>
<feature type="transmembrane region" description="Helical" evidence="1">
    <location>
        <begin position="80"/>
        <end position="102"/>
    </location>
</feature>
<accession>A0A5J6VKI8</accession>